<organism evidence="3 4">
    <name type="scientific">Dietzia lutea</name>
    <dbReference type="NCBI Taxonomy" id="546160"/>
    <lineage>
        <taxon>Bacteria</taxon>
        <taxon>Bacillati</taxon>
        <taxon>Actinomycetota</taxon>
        <taxon>Actinomycetes</taxon>
        <taxon>Mycobacteriales</taxon>
        <taxon>Dietziaceae</taxon>
        <taxon>Dietzia</taxon>
    </lineage>
</organism>
<dbReference type="KEGG" id="dlu:A6035_12610"/>
<feature type="compositionally biased region" description="Low complexity" evidence="1">
    <location>
        <begin position="159"/>
        <end position="175"/>
    </location>
</feature>
<protein>
    <recommendedName>
        <fullName evidence="5">Fibronectin type-III domain-containing protein</fullName>
    </recommendedName>
</protein>
<evidence type="ECO:0000256" key="1">
    <source>
        <dbReference type="SAM" id="MobiDB-lite"/>
    </source>
</evidence>
<feature type="signal peptide" evidence="2">
    <location>
        <begin position="1"/>
        <end position="16"/>
    </location>
</feature>
<dbReference type="Proteomes" id="UP000244928">
    <property type="component" value="Chromosome"/>
</dbReference>
<proteinExistence type="predicted"/>
<evidence type="ECO:0000256" key="2">
    <source>
        <dbReference type="SAM" id="SignalP"/>
    </source>
</evidence>
<feature type="chain" id="PRO_5039662373" description="Fibronectin type-III domain-containing protein" evidence="2">
    <location>
        <begin position="17"/>
        <end position="331"/>
    </location>
</feature>
<feature type="region of interest" description="Disordered" evidence="1">
    <location>
        <begin position="109"/>
        <end position="264"/>
    </location>
</feature>
<keyword evidence="4" id="KW-1185">Reference proteome</keyword>
<dbReference type="AlphaFoldDB" id="A0A2S1R996"/>
<accession>A0A2S1R996</accession>
<evidence type="ECO:0000313" key="3">
    <source>
        <dbReference type="EMBL" id="AWH92868.1"/>
    </source>
</evidence>
<reference evidence="3 4" key="1">
    <citation type="submission" date="2016-04" db="EMBL/GenBank/DDBJ databases">
        <title>Complete genome sequence of Dietzia lutea YIM 80766T, a strain isolated from desert soil in Egypt.</title>
        <authorList>
            <person name="Zhao J."/>
            <person name="Hu B."/>
            <person name="Geng S."/>
            <person name="Nie Y."/>
            <person name="Tang Y."/>
        </authorList>
    </citation>
    <scope>NUCLEOTIDE SEQUENCE [LARGE SCALE GENOMIC DNA]</scope>
    <source>
        <strain evidence="3 4">YIM 80766</strain>
    </source>
</reference>
<keyword evidence="2" id="KW-0732">Signal</keyword>
<feature type="compositionally biased region" description="Low complexity" evidence="1">
    <location>
        <begin position="187"/>
        <end position="258"/>
    </location>
</feature>
<sequence length="331" mass="32598">MAAVAASMTQVVGTMAAPAAVRTATAPISTANYFPTPLPDRIACSDATSDAGDSVVDIAWASAGPGMTYLVRVTRADTGDPITATVTEETSFRYRGQGAGATDRVSVSTVNTASGPTDETRVRSSGSVSHLVSVESDVATRCSGGPLYDDPNQPWENQAEWTPPAAAGAPAPEAEAAADHYPESTSAAEAADAADAPAPGDAGESSTTSPSPTSAAPTPALPTTTAAPAPSTSTPAGSPSPTSTASADDAPAAGEPATRAVLGGDPITVGEVQVRLDEINGEPHVIVAADGSRVCTAAVPGATAIENVGGVLTVTGGGPDRTVDTATCEVT</sequence>
<gene>
    <name evidence="3" type="ORF">A6035_12610</name>
</gene>
<dbReference type="EMBL" id="CP015449">
    <property type="protein sequence ID" value="AWH92868.1"/>
    <property type="molecule type" value="Genomic_DNA"/>
</dbReference>
<evidence type="ECO:0008006" key="5">
    <source>
        <dbReference type="Google" id="ProtNLM"/>
    </source>
</evidence>
<evidence type="ECO:0000313" key="4">
    <source>
        <dbReference type="Proteomes" id="UP000244928"/>
    </source>
</evidence>
<name>A0A2S1R996_9ACTN</name>
<feature type="compositionally biased region" description="Polar residues" evidence="1">
    <location>
        <begin position="109"/>
        <end position="130"/>
    </location>
</feature>